<gene>
    <name evidence="2" type="ORF">IFM89_033921</name>
</gene>
<feature type="region of interest" description="Disordered" evidence="1">
    <location>
        <begin position="171"/>
        <end position="197"/>
    </location>
</feature>
<evidence type="ECO:0000313" key="2">
    <source>
        <dbReference type="EMBL" id="KAF9607333.1"/>
    </source>
</evidence>
<feature type="compositionally biased region" description="Basic residues" evidence="1">
    <location>
        <begin position="34"/>
        <end position="47"/>
    </location>
</feature>
<evidence type="ECO:0000313" key="3">
    <source>
        <dbReference type="Proteomes" id="UP000631114"/>
    </source>
</evidence>
<dbReference type="Proteomes" id="UP000631114">
    <property type="component" value="Unassembled WGS sequence"/>
</dbReference>
<dbReference type="OrthoDB" id="1903040at2759"/>
<sequence>MGCGVSRPVINDDHTPPPPAGLSPIRRRIEEIKRSRKSHHKRSKSHLSSKELLDDGVDDDDHHTMDDSPRKSVSYPLESIDEASDHATHVSSPPPPVYHANHLSSHPVYHGIQSKPNQAMQPVTEKGNQVTHFKPPAPPNMDRVIHVTPHSSPQEYCILSADNSVESCEIGKDECKSEGEKREERRRRKDSIVSSEGSVTVLVKKERRGRRFRRVRVSLPGCQVVRGGQVAVKNLLNVKSCYTPPCSNPQTHDKNHDKKSA</sequence>
<keyword evidence="3" id="KW-1185">Reference proteome</keyword>
<evidence type="ECO:0000256" key="1">
    <source>
        <dbReference type="SAM" id="MobiDB-lite"/>
    </source>
</evidence>
<feature type="compositionally biased region" description="Basic and acidic residues" evidence="1">
    <location>
        <begin position="60"/>
        <end position="70"/>
    </location>
</feature>
<feature type="region of interest" description="Disordered" evidence="1">
    <location>
        <begin position="1"/>
        <end position="113"/>
    </location>
</feature>
<accession>A0A835I1G4</accession>
<name>A0A835I1G4_9MAGN</name>
<organism evidence="2 3">
    <name type="scientific">Coptis chinensis</name>
    <dbReference type="NCBI Taxonomy" id="261450"/>
    <lineage>
        <taxon>Eukaryota</taxon>
        <taxon>Viridiplantae</taxon>
        <taxon>Streptophyta</taxon>
        <taxon>Embryophyta</taxon>
        <taxon>Tracheophyta</taxon>
        <taxon>Spermatophyta</taxon>
        <taxon>Magnoliopsida</taxon>
        <taxon>Ranunculales</taxon>
        <taxon>Ranunculaceae</taxon>
        <taxon>Coptidoideae</taxon>
        <taxon>Coptis</taxon>
    </lineage>
</organism>
<dbReference type="EMBL" id="JADFTS010000005">
    <property type="protein sequence ID" value="KAF9607333.1"/>
    <property type="molecule type" value="Genomic_DNA"/>
</dbReference>
<proteinExistence type="predicted"/>
<protein>
    <submittedName>
        <fullName evidence="2">Uncharacterized protein</fullName>
    </submittedName>
</protein>
<reference evidence="2 3" key="1">
    <citation type="submission" date="2020-10" db="EMBL/GenBank/DDBJ databases">
        <title>The Coptis chinensis genome and diversification of protoberbering-type alkaloids.</title>
        <authorList>
            <person name="Wang B."/>
            <person name="Shu S."/>
            <person name="Song C."/>
            <person name="Liu Y."/>
        </authorList>
    </citation>
    <scope>NUCLEOTIDE SEQUENCE [LARGE SCALE GENOMIC DNA]</scope>
    <source>
        <strain evidence="2">HL-2020</strain>
        <tissue evidence="2">Leaf</tissue>
    </source>
</reference>
<feature type="compositionally biased region" description="Basic and acidic residues" evidence="1">
    <location>
        <begin position="171"/>
        <end position="183"/>
    </location>
</feature>
<comment type="caution">
    <text evidence="2">The sequence shown here is derived from an EMBL/GenBank/DDBJ whole genome shotgun (WGS) entry which is preliminary data.</text>
</comment>
<dbReference type="AlphaFoldDB" id="A0A835I1G4"/>